<comment type="caution">
    <text evidence="2">The sequence shown here is derived from an EMBL/GenBank/DDBJ whole genome shotgun (WGS) entry which is preliminary data.</text>
</comment>
<evidence type="ECO:0000259" key="1">
    <source>
        <dbReference type="PROSITE" id="PS51725"/>
    </source>
</evidence>
<keyword evidence="3" id="KW-1185">Reference proteome</keyword>
<gene>
    <name evidence="2" type="ORF">E9232_001718</name>
</gene>
<dbReference type="Proteomes" id="UP001262410">
    <property type="component" value="Unassembled WGS sequence"/>
</dbReference>
<evidence type="ECO:0000313" key="3">
    <source>
        <dbReference type="Proteomes" id="UP001262410"/>
    </source>
</evidence>
<evidence type="ECO:0000313" key="2">
    <source>
        <dbReference type="EMBL" id="MDR6289203.1"/>
    </source>
</evidence>
<protein>
    <submittedName>
        <fullName evidence="2">Heme-degrading monooxygenase HmoA</fullName>
    </submittedName>
</protein>
<dbReference type="SUPFAM" id="SSF54909">
    <property type="entry name" value="Dimeric alpha+beta barrel"/>
    <property type="match status" value="1"/>
</dbReference>
<dbReference type="GO" id="GO:0004497">
    <property type="term" value="F:monooxygenase activity"/>
    <property type="evidence" value="ECO:0007669"/>
    <property type="project" value="UniProtKB-KW"/>
</dbReference>
<proteinExistence type="predicted"/>
<organism evidence="2 3">
    <name type="scientific">Inquilinus ginsengisoli</name>
    <dbReference type="NCBI Taxonomy" id="363840"/>
    <lineage>
        <taxon>Bacteria</taxon>
        <taxon>Pseudomonadati</taxon>
        <taxon>Pseudomonadota</taxon>
        <taxon>Alphaproteobacteria</taxon>
        <taxon>Rhodospirillales</taxon>
        <taxon>Rhodospirillaceae</taxon>
        <taxon>Inquilinus</taxon>
    </lineage>
</organism>
<dbReference type="RefSeq" id="WP_309793384.1">
    <property type="nucleotide sequence ID" value="NZ_JAVDPW010000003.1"/>
</dbReference>
<keyword evidence="2" id="KW-0503">Monooxygenase</keyword>
<feature type="domain" description="ABM" evidence="1">
    <location>
        <begin position="24"/>
        <end position="114"/>
    </location>
</feature>
<keyword evidence="2" id="KW-0560">Oxidoreductase</keyword>
<sequence length="122" mass="13049">MPKFVELDAHVTLAQQLADEDGPVILINSFSVAPEEADALLAAWTRDAAIMKAQPGFISTQLHRGIAGSSAFLNQAVWESTAHFRAAFGQKAFRDALANYPASTVATPHLFRKVGVPSICVA</sequence>
<dbReference type="InterPro" id="IPR011008">
    <property type="entry name" value="Dimeric_a/b-barrel"/>
</dbReference>
<dbReference type="EMBL" id="JAVDPW010000003">
    <property type="protein sequence ID" value="MDR6289203.1"/>
    <property type="molecule type" value="Genomic_DNA"/>
</dbReference>
<reference evidence="2 3" key="1">
    <citation type="submission" date="2023-07" db="EMBL/GenBank/DDBJ databases">
        <title>Sorghum-associated microbial communities from plants grown in Nebraska, USA.</title>
        <authorList>
            <person name="Schachtman D."/>
        </authorList>
    </citation>
    <scope>NUCLEOTIDE SEQUENCE [LARGE SCALE GENOMIC DNA]</scope>
    <source>
        <strain evidence="2 3">584</strain>
    </source>
</reference>
<accession>A0ABU1JKR9</accession>
<dbReference type="Gene3D" id="3.30.70.100">
    <property type="match status" value="1"/>
</dbReference>
<name>A0ABU1JKR9_9PROT</name>
<dbReference type="Pfam" id="PF03992">
    <property type="entry name" value="ABM"/>
    <property type="match status" value="1"/>
</dbReference>
<dbReference type="InterPro" id="IPR007138">
    <property type="entry name" value="ABM_dom"/>
</dbReference>
<dbReference type="PROSITE" id="PS51725">
    <property type="entry name" value="ABM"/>
    <property type="match status" value="1"/>
</dbReference>